<name>A0ABR9HWZ7_9PSEU</name>
<evidence type="ECO:0000256" key="1">
    <source>
        <dbReference type="ARBA" id="ARBA00023015"/>
    </source>
</evidence>
<dbReference type="Gene3D" id="1.10.10.60">
    <property type="entry name" value="Homeodomain-like"/>
    <property type="match status" value="1"/>
</dbReference>
<evidence type="ECO:0000259" key="4">
    <source>
        <dbReference type="PROSITE" id="PS01124"/>
    </source>
</evidence>
<comment type="caution">
    <text evidence="5">The sequence shown here is derived from an EMBL/GenBank/DDBJ whole genome shotgun (WGS) entry which is preliminary data.</text>
</comment>
<sequence>MATTPSCLATPERTRFATADPDEAQEFIRRMYTARPGKATAFDRRSAVALSQVSVRGLSFVDLTLPPDLTLSLEGTDDLSVSTLVTGKTHAELGKDVERYRPGDVCLGSFPRGGYLVACHELHVQIMTVPAAAMASVAAAQPRFSSLAPRSAAAAGHWRRAAAFVRGLLDDDRTASSPLLVGHATRLLAATALTVFPNTAYPGDGPDGTTAPDTLRRAEDFVHEHAHTDIGLGDIARACHVTPRALQYSFARHHDLTPLQYLRRIRLARAHEDLVAADPGRGDTVTAIAVRWGFPHPGRFAVAYKRQYGRPPSHTLRG</sequence>
<dbReference type="InterPro" id="IPR009057">
    <property type="entry name" value="Homeodomain-like_sf"/>
</dbReference>
<accession>A0ABR9HWZ7</accession>
<evidence type="ECO:0000313" key="5">
    <source>
        <dbReference type="EMBL" id="MBE1495466.1"/>
    </source>
</evidence>
<dbReference type="Pfam" id="PF12833">
    <property type="entry name" value="HTH_18"/>
    <property type="match status" value="1"/>
</dbReference>
<reference evidence="5 6" key="1">
    <citation type="submission" date="2020-10" db="EMBL/GenBank/DDBJ databases">
        <title>Sequencing the genomes of 1000 actinobacteria strains.</title>
        <authorList>
            <person name="Klenk H.-P."/>
        </authorList>
    </citation>
    <scope>NUCLEOTIDE SEQUENCE [LARGE SCALE GENOMIC DNA]</scope>
    <source>
        <strain evidence="5 6">DSM 44653</strain>
    </source>
</reference>
<gene>
    <name evidence="5" type="ORF">H4696_002566</name>
</gene>
<keyword evidence="2" id="KW-0238">DNA-binding</keyword>
<dbReference type="PANTHER" id="PTHR46796:SF12">
    <property type="entry name" value="HTH-TYPE DNA-BINDING TRANSCRIPTIONAL ACTIVATOR EUTR"/>
    <property type="match status" value="1"/>
</dbReference>
<dbReference type="Proteomes" id="UP000631670">
    <property type="component" value="Unassembled WGS sequence"/>
</dbReference>
<dbReference type="SUPFAM" id="SSF46689">
    <property type="entry name" value="Homeodomain-like"/>
    <property type="match status" value="2"/>
</dbReference>
<organism evidence="5 6">
    <name type="scientific">Amycolatopsis lexingtonensis</name>
    <dbReference type="NCBI Taxonomy" id="218822"/>
    <lineage>
        <taxon>Bacteria</taxon>
        <taxon>Bacillati</taxon>
        <taxon>Actinomycetota</taxon>
        <taxon>Actinomycetes</taxon>
        <taxon>Pseudonocardiales</taxon>
        <taxon>Pseudonocardiaceae</taxon>
        <taxon>Amycolatopsis</taxon>
    </lineage>
</organism>
<dbReference type="PROSITE" id="PS01124">
    <property type="entry name" value="HTH_ARAC_FAMILY_2"/>
    <property type="match status" value="1"/>
</dbReference>
<proteinExistence type="predicted"/>
<dbReference type="EMBL" id="JADBEG010000001">
    <property type="protein sequence ID" value="MBE1495466.1"/>
    <property type="molecule type" value="Genomic_DNA"/>
</dbReference>
<keyword evidence="3" id="KW-0804">Transcription</keyword>
<dbReference type="SMART" id="SM00342">
    <property type="entry name" value="HTH_ARAC"/>
    <property type="match status" value="1"/>
</dbReference>
<keyword evidence="6" id="KW-1185">Reference proteome</keyword>
<feature type="domain" description="HTH araC/xylS-type" evidence="4">
    <location>
        <begin position="216"/>
        <end position="318"/>
    </location>
</feature>
<evidence type="ECO:0000313" key="6">
    <source>
        <dbReference type="Proteomes" id="UP000631670"/>
    </source>
</evidence>
<protein>
    <submittedName>
        <fullName evidence="5">AraC-like DNA-binding protein</fullName>
    </submittedName>
</protein>
<evidence type="ECO:0000256" key="3">
    <source>
        <dbReference type="ARBA" id="ARBA00023163"/>
    </source>
</evidence>
<dbReference type="InterPro" id="IPR018060">
    <property type="entry name" value="HTH_AraC"/>
</dbReference>
<dbReference type="InterPro" id="IPR050204">
    <property type="entry name" value="AraC_XylS_family_regulators"/>
</dbReference>
<dbReference type="PANTHER" id="PTHR46796">
    <property type="entry name" value="HTH-TYPE TRANSCRIPTIONAL ACTIVATOR RHAS-RELATED"/>
    <property type="match status" value="1"/>
</dbReference>
<evidence type="ECO:0000256" key="2">
    <source>
        <dbReference type="ARBA" id="ARBA00023125"/>
    </source>
</evidence>
<dbReference type="RefSeq" id="WP_086865635.1">
    <property type="nucleotide sequence ID" value="NZ_JADBEG010000001.1"/>
</dbReference>
<keyword evidence="1" id="KW-0805">Transcription regulation</keyword>